<accession>A0A9P1GRG3</accession>
<dbReference type="InterPro" id="IPR005645">
    <property type="entry name" value="FSH-like_dom"/>
</dbReference>
<dbReference type="PANTHER" id="PTHR48070">
    <property type="entry name" value="ESTERASE OVCA2"/>
    <property type="match status" value="1"/>
</dbReference>
<feature type="domain" description="Serine hydrolase" evidence="2">
    <location>
        <begin position="3"/>
        <end position="204"/>
    </location>
</feature>
<dbReference type="EMBL" id="CAMXCT020006756">
    <property type="protein sequence ID" value="CAL1172892.1"/>
    <property type="molecule type" value="Genomic_DNA"/>
</dbReference>
<protein>
    <submittedName>
        <fullName evidence="4">Dihydrofolate reductase</fullName>
    </submittedName>
</protein>
<sequence length="323" mass="35768">MTVRVLCLHGWRTNPAFMEKQMKNLTAKLPGWDFSFLPGPISGMLAADDDVEQESLAPYFQWWEPLDGKAGQLAAVRYVADHMRREGPFDVLLGFSEGAACGTMLVAAMQGAGKASCVELKEELSDVPSVRLLVSVCGIPPDDENAGCCFARSKSKDLKAVELQSVHVLGELDDDKSGSLTLAKDWFSVDASQILRHPHGHRFPLVPGRWVIMRILGHWQKRCDKHFSRTWAVHLLEVVVPIQLAKVNSASTRSDPYEVGSQCLGLWTPAAHWSCAHWMIFGDKGHALGIARALCARLAVVSWTERQFLHVKLSRTGSAKKMK</sequence>
<reference evidence="3" key="1">
    <citation type="submission" date="2022-10" db="EMBL/GenBank/DDBJ databases">
        <authorList>
            <person name="Chen Y."/>
            <person name="Dougan E. K."/>
            <person name="Chan C."/>
            <person name="Rhodes N."/>
            <person name="Thang M."/>
        </authorList>
    </citation>
    <scope>NUCLEOTIDE SEQUENCE</scope>
</reference>
<dbReference type="EMBL" id="CAMXCT010006756">
    <property type="protein sequence ID" value="CAI4019517.1"/>
    <property type="molecule type" value="Genomic_DNA"/>
</dbReference>
<dbReference type="SUPFAM" id="SSF53474">
    <property type="entry name" value="alpha/beta-Hydrolases"/>
    <property type="match status" value="1"/>
</dbReference>
<gene>
    <name evidence="3" type="ORF">C1SCF055_LOCUS44012</name>
</gene>
<keyword evidence="5" id="KW-1185">Reference proteome</keyword>
<dbReference type="GO" id="GO:0016787">
    <property type="term" value="F:hydrolase activity"/>
    <property type="evidence" value="ECO:0007669"/>
    <property type="project" value="UniProtKB-KW"/>
</dbReference>
<evidence type="ECO:0000259" key="2">
    <source>
        <dbReference type="Pfam" id="PF03959"/>
    </source>
</evidence>
<dbReference type="GO" id="GO:0005634">
    <property type="term" value="C:nucleus"/>
    <property type="evidence" value="ECO:0007669"/>
    <property type="project" value="TreeGrafter"/>
</dbReference>
<evidence type="ECO:0000313" key="3">
    <source>
        <dbReference type="EMBL" id="CAI4019517.1"/>
    </source>
</evidence>
<dbReference type="GO" id="GO:0005737">
    <property type="term" value="C:cytoplasm"/>
    <property type="evidence" value="ECO:0007669"/>
    <property type="project" value="TreeGrafter"/>
</dbReference>
<proteinExistence type="predicted"/>
<dbReference type="Pfam" id="PF03959">
    <property type="entry name" value="FSH1"/>
    <property type="match status" value="1"/>
</dbReference>
<dbReference type="Proteomes" id="UP001152797">
    <property type="component" value="Unassembled WGS sequence"/>
</dbReference>
<dbReference type="Gene3D" id="3.40.50.1820">
    <property type="entry name" value="alpha/beta hydrolase"/>
    <property type="match status" value="1"/>
</dbReference>
<evidence type="ECO:0000256" key="1">
    <source>
        <dbReference type="ARBA" id="ARBA00022801"/>
    </source>
</evidence>
<dbReference type="EMBL" id="CAMXCT030006756">
    <property type="protein sequence ID" value="CAL4806829.1"/>
    <property type="molecule type" value="Genomic_DNA"/>
</dbReference>
<dbReference type="OrthoDB" id="414698at2759"/>
<dbReference type="PANTHER" id="PTHR48070:SF6">
    <property type="entry name" value="ESTERASE OVCA2"/>
    <property type="match status" value="1"/>
</dbReference>
<evidence type="ECO:0000313" key="5">
    <source>
        <dbReference type="Proteomes" id="UP001152797"/>
    </source>
</evidence>
<dbReference type="InterPro" id="IPR050593">
    <property type="entry name" value="LovG"/>
</dbReference>
<comment type="caution">
    <text evidence="3">The sequence shown here is derived from an EMBL/GenBank/DDBJ whole genome shotgun (WGS) entry which is preliminary data.</text>
</comment>
<name>A0A9P1GRG3_9DINO</name>
<reference evidence="4 5" key="2">
    <citation type="submission" date="2024-05" db="EMBL/GenBank/DDBJ databases">
        <authorList>
            <person name="Chen Y."/>
            <person name="Shah S."/>
            <person name="Dougan E. K."/>
            <person name="Thang M."/>
            <person name="Chan C."/>
        </authorList>
    </citation>
    <scope>NUCLEOTIDE SEQUENCE [LARGE SCALE GENOMIC DNA]</scope>
</reference>
<dbReference type="AlphaFoldDB" id="A0A9P1GRG3"/>
<evidence type="ECO:0000313" key="4">
    <source>
        <dbReference type="EMBL" id="CAL4806829.1"/>
    </source>
</evidence>
<dbReference type="InterPro" id="IPR029058">
    <property type="entry name" value="AB_hydrolase_fold"/>
</dbReference>
<keyword evidence="1" id="KW-0378">Hydrolase</keyword>
<organism evidence="3">
    <name type="scientific">Cladocopium goreaui</name>
    <dbReference type="NCBI Taxonomy" id="2562237"/>
    <lineage>
        <taxon>Eukaryota</taxon>
        <taxon>Sar</taxon>
        <taxon>Alveolata</taxon>
        <taxon>Dinophyceae</taxon>
        <taxon>Suessiales</taxon>
        <taxon>Symbiodiniaceae</taxon>
        <taxon>Cladocopium</taxon>
    </lineage>
</organism>